<dbReference type="PATRIC" id="fig|320787.5.peg.2286"/>
<dbReference type="EMBL" id="CP012040">
    <property type="protein sequence ID" value="AKP51504.1"/>
    <property type="molecule type" value="Genomic_DNA"/>
</dbReference>
<dbReference type="STRING" id="320787.CA2015_2081"/>
<protein>
    <submittedName>
        <fullName evidence="1">Uncharacterized protein</fullName>
    </submittedName>
</protein>
<sequence>MIPQLLYKVIFSIYAKLFFVVLGLLLPVNYVFSQRLSLDPIPLRMVSQVFSPDEYYISRIIDERKDLNPTAFLVPDVKSGSNLRTVNLEGGTIPALEQYILGAYPGKKESRPVVVKIKDVKIIENILNAKTGVVEGDIHLDFEFALERGDELVDLLGFQGGISYQRGVRQFHLLEPFLKRSVNLAMKYFDDWIEKDAPNNNLLAQEVRLKMRDYVRSNVSDTVFYASDRPLTWKDFTGRPGFNNYAASIFASIGYELNSSMENGVLLVDLVFKTYMLKSSSWVRSGNNSYGLNHEQRHFDITKIIIERLKNTLTNLELEPHNYERKISFHYLEAFREMNRMQEAYDNQTSNGTNASAQERWNKKIDTELIQLGVD</sequence>
<accession>A0A0H4PBB8</accession>
<evidence type="ECO:0000313" key="1">
    <source>
        <dbReference type="EMBL" id="AKP51504.1"/>
    </source>
</evidence>
<evidence type="ECO:0000313" key="2">
    <source>
        <dbReference type="Proteomes" id="UP000036520"/>
    </source>
</evidence>
<gene>
    <name evidence="1" type="ORF">CA2015_2081</name>
</gene>
<organism evidence="1 2">
    <name type="scientific">Cyclobacterium amurskyense</name>
    <dbReference type="NCBI Taxonomy" id="320787"/>
    <lineage>
        <taxon>Bacteria</taxon>
        <taxon>Pseudomonadati</taxon>
        <taxon>Bacteroidota</taxon>
        <taxon>Cytophagia</taxon>
        <taxon>Cytophagales</taxon>
        <taxon>Cyclobacteriaceae</taxon>
        <taxon>Cyclobacterium</taxon>
    </lineage>
</organism>
<name>A0A0H4PBB8_9BACT</name>
<reference evidence="1 2" key="1">
    <citation type="submission" date="2015-07" db="EMBL/GenBank/DDBJ databases">
        <authorList>
            <person name="Kim K.M."/>
        </authorList>
    </citation>
    <scope>NUCLEOTIDE SEQUENCE [LARGE SCALE GENOMIC DNA]</scope>
    <source>
        <strain evidence="1 2">KCTC 12363</strain>
    </source>
</reference>
<dbReference type="RefSeq" id="WP_048641831.1">
    <property type="nucleotide sequence ID" value="NZ_CP012040.1"/>
</dbReference>
<dbReference type="KEGG" id="camu:CA2015_2081"/>
<dbReference type="Proteomes" id="UP000036520">
    <property type="component" value="Chromosome"/>
</dbReference>
<keyword evidence="2" id="KW-1185">Reference proteome</keyword>
<dbReference type="OrthoDB" id="5431540at2"/>
<proteinExistence type="predicted"/>
<dbReference type="AlphaFoldDB" id="A0A0H4PBB8"/>